<keyword evidence="6" id="KW-1185">Reference proteome</keyword>
<dbReference type="PROSITE" id="PS50995">
    <property type="entry name" value="HTH_MARR_2"/>
    <property type="match status" value="1"/>
</dbReference>
<dbReference type="PANTHER" id="PTHR42756">
    <property type="entry name" value="TRANSCRIPTIONAL REGULATOR, MARR"/>
    <property type="match status" value="1"/>
</dbReference>
<evidence type="ECO:0000313" key="5">
    <source>
        <dbReference type="EMBL" id="MBH0231581.1"/>
    </source>
</evidence>
<dbReference type="Proteomes" id="UP000614490">
    <property type="component" value="Unassembled WGS sequence"/>
</dbReference>
<dbReference type="PANTHER" id="PTHR42756:SF1">
    <property type="entry name" value="TRANSCRIPTIONAL REPRESSOR OF EMRAB OPERON"/>
    <property type="match status" value="1"/>
</dbReference>
<dbReference type="InterPro" id="IPR036390">
    <property type="entry name" value="WH_DNA-bd_sf"/>
</dbReference>
<dbReference type="Pfam" id="PF01047">
    <property type="entry name" value="MarR"/>
    <property type="match status" value="1"/>
</dbReference>
<sequence>MEEQNFKSHLGYNIHMVSHFLQNAYNEKLGEYGLTHSQAKVIYYLANHGQQTQTDLQKKLHIKASSMNGVIDSLLKHERIKKRSSSKDKRSKEITLTPSGEDLYDRIVQIIQSMEEQLSYGLTEQEKEVMVATLKKMKDRMQPVSTGREQS</sequence>
<evidence type="ECO:0000313" key="6">
    <source>
        <dbReference type="Proteomes" id="UP000614490"/>
    </source>
</evidence>
<reference evidence="5 6" key="1">
    <citation type="journal article" date="2005" name="Int. J. Syst. Evol. Microbiol.">
        <title>Halobacillus yeomjeoni sp. nov., isolated from a marine solar saltern in Korea.</title>
        <authorList>
            <person name="Yoon J.H."/>
            <person name="Kang S.J."/>
            <person name="Lee C.H."/>
            <person name="Oh H.W."/>
            <person name="Oh T.K."/>
        </authorList>
    </citation>
    <scope>NUCLEOTIDE SEQUENCE [LARGE SCALE GENOMIC DNA]</scope>
    <source>
        <strain evidence="5 6">KCTC 3957</strain>
    </source>
</reference>
<evidence type="ECO:0000256" key="3">
    <source>
        <dbReference type="ARBA" id="ARBA00023163"/>
    </source>
</evidence>
<keyword evidence="3" id="KW-0804">Transcription</keyword>
<name>A0A931HYJ6_9BACI</name>
<protein>
    <submittedName>
        <fullName evidence="5">MarR family transcriptional regulator</fullName>
    </submittedName>
</protein>
<accession>A0A931HYJ6</accession>
<dbReference type="SMART" id="SM00347">
    <property type="entry name" value="HTH_MARR"/>
    <property type="match status" value="1"/>
</dbReference>
<dbReference type="PRINTS" id="PR00598">
    <property type="entry name" value="HTHMARR"/>
</dbReference>
<keyword evidence="1" id="KW-0805">Transcription regulation</keyword>
<organism evidence="5 6">
    <name type="scientific">Halobacillus yeomjeoni</name>
    <dbReference type="NCBI Taxonomy" id="311194"/>
    <lineage>
        <taxon>Bacteria</taxon>
        <taxon>Bacillati</taxon>
        <taxon>Bacillota</taxon>
        <taxon>Bacilli</taxon>
        <taxon>Bacillales</taxon>
        <taxon>Bacillaceae</taxon>
        <taxon>Halobacillus</taxon>
    </lineage>
</organism>
<evidence type="ECO:0000256" key="2">
    <source>
        <dbReference type="ARBA" id="ARBA00023125"/>
    </source>
</evidence>
<dbReference type="InterPro" id="IPR000835">
    <property type="entry name" value="HTH_MarR-typ"/>
</dbReference>
<dbReference type="GO" id="GO:0003700">
    <property type="term" value="F:DNA-binding transcription factor activity"/>
    <property type="evidence" value="ECO:0007669"/>
    <property type="project" value="InterPro"/>
</dbReference>
<dbReference type="AlphaFoldDB" id="A0A931HYJ6"/>
<dbReference type="GO" id="GO:0003677">
    <property type="term" value="F:DNA binding"/>
    <property type="evidence" value="ECO:0007669"/>
    <property type="project" value="UniProtKB-KW"/>
</dbReference>
<dbReference type="InterPro" id="IPR036388">
    <property type="entry name" value="WH-like_DNA-bd_sf"/>
</dbReference>
<proteinExistence type="predicted"/>
<dbReference type="SUPFAM" id="SSF46785">
    <property type="entry name" value="Winged helix' DNA-binding domain"/>
    <property type="match status" value="1"/>
</dbReference>
<keyword evidence="2" id="KW-0238">DNA-binding</keyword>
<evidence type="ECO:0000259" key="4">
    <source>
        <dbReference type="PROSITE" id="PS50995"/>
    </source>
</evidence>
<feature type="domain" description="HTH marR-type" evidence="4">
    <location>
        <begin position="7"/>
        <end position="139"/>
    </location>
</feature>
<dbReference type="RefSeq" id="WP_197318220.1">
    <property type="nucleotide sequence ID" value="NZ_JADZSC010000004.1"/>
</dbReference>
<dbReference type="Gene3D" id="1.10.10.10">
    <property type="entry name" value="Winged helix-like DNA-binding domain superfamily/Winged helix DNA-binding domain"/>
    <property type="match status" value="1"/>
</dbReference>
<comment type="caution">
    <text evidence="5">The sequence shown here is derived from an EMBL/GenBank/DDBJ whole genome shotgun (WGS) entry which is preliminary data.</text>
</comment>
<evidence type="ECO:0000256" key="1">
    <source>
        <dbReference type="ARBA" id="ARBA00023015"/>
    </source>
</evidence>
<dbReference type="EMBL" id="JADZSC010000004">
    <property type="protein sequence ID" value="MBH0231581.1"/>
    <property type="molecule type" value="Genomic_DNA"/>
</dbReference>
<gene>
    <name evidence="5" type="ORF">H0267_15330</name>
</gene>